<evidence type="ECO:0000256" key="2">
    <source>
        <dbReference type="ARBA" id="ARBA00022552"/>
    </source>
</evidence>
<keyword evidence="5" id="KW-0677">Repeat</keyword>
<dbReference type="InterPro" id="IPR045161">
    <property type="entry name" value="Utp18"/>
</dbReference>
<keyword evidence="14" id="KW-1185">Reference proteome</keyword>
<evidence type="ECO:0000256" key="12">
    <source>
        <dbReference type="SAM" id="MobiDB-lite"/>
    </source>
</evidence>
<keyword evidence="3" id="KW-0597">Phosphoprotein</keyword>
<keyword evidence="6" id="KW-0539">Nucleus</keyword>
<comment type="function">
    <text evidence="8">Part of the small subunit (SSU) processome, first precursor of the small eukaryotic ribosomal subunit. During the assembly of the SSU processome in the nucleolus, many ribosome biogenesis factors, an RNA chaperone and ribosomal proteins associate with the nascent pre-rRNA and work in concert to generate RNA folding, modifications, rearrangements and cleavage as well as targeted degradation of pre-ribosomal RNA by the RNA exosome. Involved in nucleolar processing of pre-18S ribosomal RNA.</text>
</comment>
<dbReference type="PROSITE" id="PS50082">
    <property type="entry name" value="WD_REPEATS_2"/>
    <property type="match status" value="1"/>
</dbReference>
<dbReference type="Proteomes" id="UP000499080">
    <property type="component" value="Unassembled WGS sequence"/>
</dbReference>
<comment type="subcellular location">
    <subcellularLocation>
        <location evidence="1">Nucleus</location>
        <location evidence="1">Nucleolus</location>
    </subcellularLocation>
</comment>
<feature type="compositionally biased region" description="Basic residues" evidence="12">
    <location>
        <begin position="17"/>
        <end position="31"/>
    </location>
</feature>
<dbReference type="InterPro" id="IPR036322">
    <property type="entry name" value="WD40_repeat_dom_sf"/>
</dbReference>
<dbReference type="PANTHER" id="PTHR18359:SF0">
    <property type="entry name" value="U3 SMALL NUCLEOLAR RNA-ASSOCIATED PROTEIN 18 HOMOLOG"/>
    <property type="match status" value="1"/>
</dbReference>
<evidence type="ECO:0000256" key="5">
    <source>
        <dbReference type="ARBA" id="ARBA00022737"/>
    </source>
</evidence>
<dbReference type="OrthoDB" id="1935146at2759"/>
<evidence type="ECO:0000256" key="6">
    <source>
        <dbReference type="ARBA" id="ARBA00023242"/>
    </source>
</evidence>
<dbReference type="AlphaFoldDB" id="A0A4Y2A963"/>
<dbReference type="EMBL" id="BGPR01000009">
    <property type="protein sequence ID" value="GBL76342.1"/>
    <property type="molecule type" value="Genomic_DNA"/>
</dbReference>
<evidence type="ECO:0000256" key="7">
    <source>
        <dbReference type="ARBA" id="ARBA00025767"/>
    </source>
</evidence>
<evidence type="ECO:0000256" key="4">
    <source>
        <dbReference type="ARBA" id="ARBA00022574"/>
    </source>
</evidence>
<organism evidence="13 14">
    <name type="scientific">Araneus ventricosus</name>
    <name type="common">Orbweaver spider</name>
    <name type="synonym">Epeira ventricosa</name>
    <dbReference type="NCBI Taxonomy" id="182803"/>
    <lineage>
        <taxon>Eukaryota</taxon>
        <taxon>Metazoa</taxon>
        <taxon>Ecdysozoa</taxon>
        <taxon>Arthropoda</taxon>
        <taxon>Chelicerata</taxon>
        <taxon>Arachnida</taxon>
        <taxon>Araneae</taxon>
        <taxon>Araneomorphae</taxon>
        <taxon>Entelegynae</taxon>
        <taxon>Araneoidea</taxon>
        <taxon>Araneidae</taxon>
        <taxon>Araneus</taxon>
    </lineage>
</organism>
<keyword evidence="4 11" id="KW-0853">WD repeat</keyword>
<evidence type="ECO:0000313" key="14">
    <source>
        <dbReference type="Proteomes" id="UP000499080"/>
    </source>
</evidence>
<evidence type="ECO:0000256" key="10">
    <source>
        <dbReference type="ARBA" id="ARBA00075773"/>
    </source>
</evidence>
<keyword evidence="2" id="KW-0698">rRNA processing</keyword>
<evidence type="ECO:0000256" key="8">
    <source>
        <dbReference type="ARBA" id="ARBA00058527"/>
    </source>
</evidence>
<dbReference type="Pfam" id="PF00400">
    <property type="entry name" value="WD40"/>
    <property type="match status" value="1"/>
</dbReference>
<proteinExistence type="inferred from homology"/>
<evidence type="ECO:0000313" key="13">
    <source>
        <dbReference type="EMBL" id="GBL76342.1"/>
    </source>
</evidence>
<dbReference type="InterPro" id="IPR001680">
    <property type="entry name" value="WD40_rpt"/>
</dbReference>
<name>A0A4Y2A963_ARAVE</name>
<sequence length="542" mass="61390">MSSVSGLLFKGEQEKKKNQKKNIKEFRKKKKSDTMLESNRDISKPLKRKESILEEDVILVKPKKLHSMKKKLVSELQEVQGILGVTRPPDEKERELQELLFGYNPEDLEEELSDSKSDVDEPIVEESEEVKKKVAAWEDEDDETLLVEEKAKSLKNVHRSITLRGEEKYSDFVQEKFIKIMGNPKWAEQDNKNKDSDNESEDELLQKTGNFVKQSEILPKGTISIRKTPSLVDPNMKASMIKSVEFHPTSRVAVVATVNGTANLFQIDGKINAKIQSIYFENFPVHTAHFSVDGSEVIVGSNKFVHLFSYDMLAGKISRIPWQKGMEQRNIRRFQMSPDGKYIAIHGRYGNIHLMSAKSKEWIGSLKMNGEVIAIAFNNDGTKMYSHGDTGEVYVWDMSSRKCIHKFMDEGCVTGTAVTISPNDQFLATGSDSGVVNIYDSRTIYDTPSPQPMKVLLNLTTEITNLKFNCASEILAMSSSFKPEALKLVHFPSLTVFSNFPVRGEFIKSPNSLDISTNSGFMCIGNNVGTAYMYRLKHYKNY</sequence>
<dbReference type="PANTHER" id="PTHR18359">
    <property type="entry name" value="WD-REPEAT PROTEIN-RELATED"/>
    <property type="match status" value="1"/>
</dbReference>
<dbReference type="Gene3D" id="2.130.10.10">
    <property type="entry name" value="YVTN repeat-like/Quinoprotein amine dehydrogenase"/>
    <property type="match status" value="1"/>
</dbReference>
<gene>
    <name evidence="13" type="primary">Utp18</name>
    <name evidence="13" type="ORF">AVEN_234580_1</name>
</gene>
<reference evidence="13 14" key="1">
    <citation type="journal article" date="2019" name="Sci. Rep.">
        <title>Orb-weaving spider Araneus ventricosus genome elucidates the spidroin gene catalogue.</title>
        <authorList>
            <person name="Kono N."/>
            <person name="Nakamura H."/>
            <person name="Ohtoshi R."/>
            <person name="Moran D.A.P."/>
            <person name="Shinohara A."/>
            <person name="Yoshida Y."/>
            <person name="Fujiwara M."/>
            <person name="Mori M."/>
            <person name="Tomita M."/>
            <person name="Arakawa K."/>
        </authorList>
    </citation>
    <scope>NUCLEOTIDE SEQUENCE [LARGE SCALE GENOMIC DNA]</scope>
</reference>
<dbReference type="GO" id="GO:0034388">
    <property type="term" value="C:Pwp2p-containing subcomplex of 90S preribosome"/>
    <property type="evidence" value="ECO:0007669"/>
    <property type="project" value="TreeGrafter"/>
</dbReference>
<feature type="compositionally biased region" description="Basic and acidic residues" evidence="12">
    <location>
        <begin position="32"/>
        <end position="42"/>
    </location>
</feature>
<dbReference type="FunFam" id="2.130.10.10:FF:000121">
    <property type="entry name" value="U3 small nucleolar RNA-associated protein 18 homolog"/>
    <property type="match status" value="1"/>
</dbReference>
<dbReference type="GO" id="GO:0032040">
    <property type="term" value="C:small-subunit processome"/>
    <property type="evidence" value="ECO:0007669"/>
    <property type="project" value="TreeGrafter"/>
</dbReference>
<feature type="region of interest" description="Disordered" evidence="12">
    <location>
        <begin position="107"/>
        <end position="126"/>
    </location>
</feature>
<accession>A0A4Y2A963</accession>
<evidence type="ECO:0000256" key="3">
    <source>
        <dbReference type="ARBA" id="ARBA00022553"/>
    </source>
</evidence>
<feature type="region of interest" description="Disordered" evidence="12">
    <location>
        <begin position="1"/>
        <end position="42"/>
    </location>
</feature>
<evidence type="ECO:0000256" key="9">
    <source>
        <dbReference type="ARBA" id="ARBA00074442"/>
    </source>
</evidence>
<dbReference type="SMART" id="SM00320">
    <property type="entry name" value="WD40"/>
    <property type="match status" value="4"/>
</dbReference>
<comment type="similarity">
    <text evidence="7">Belongs to the WD repeat UTP18 family.</text>
</comment>
<dbReference type="InterPro" id="IPR015943">
    <property type="entry name" value="WD40/YVTN_repeat-like_dom_sf"/>
</dbReference>
<protein>
    <recommendedName>
        <fullName evidence="9">U3 small nucleolar RNA-associated protein 18 homolog</fullName>
    </recommendedName>
    <alternativeName>
        <fullName evidence="10">WD repeat-containing protein 50</fullName>
    </alternativeName>
</protein>
<dbReference type="GO" id="GO:0006364">
    <property type="term" value="P:rRNA processing"/>
    <property type="evidence" value="ECO:0007669"/>
    <property type="project" value="UniProtKB-KW"/>
</dbReference>
<feature type="repeat" description="WD" evidence="11">
    <location>
        <begin position="365"/>
        <end position="406"/>
    </location>
</feature>
<comment type="caution">
    <text evidence="13">The sequence shown here is derived from an EMBL/GenBank/DDBJ whole genome shotgun (WGS) entry which is preliminary data.</text>
</comment>
<evidence type="ECO:0000256" key="1">
    <source>
        <dbReference type="ARBA" id="ARBA00004604"/>
    </source>
</evidence>
<dbReference type="SUPFAM" id="SSF50978">
    <property type="entry name" value="WD40 repeat-like"/>
    <property type="match status" value="1"/>
</dbReference>
<evidence type="ECO:0000256" key="11">
    <source>
        <dbReference type="PROSITE-ProRule" id="PRU00221"/>
    </source>
</evidence>